<gene>
    <name evidence="1" type="ORF">BCV72DRAFT_270247</name>
</gene>
<evidence type="ECO:0008006" key="2">
    <source>
        <dbReference type="Google" id="ProtNLM"/>
    </source>
</evidence>
<sequence length="96" mass="10934">MIWSCFWAGGFGPLVIVDGPENQGVYIVILAKNFHPWFKKLVDEEERDFIFHEDGASCHTGGYVKWWKETHQIRGFVSMNGRCQAVIVAKGGPTKY</sequence>
<reference evidence="1" key="1">
    <citation type="journal article" date="2016" name="Proc. Natl. Acad. Sci. U.S.A.">
        <title>Lipid metabolic changes in an early divergent fungus govern the establishment of a mutualistic symbiosis with endobacteria.</title>
        <authorList>
            <person name="Lastovetsky O.A."/>
            <person name="Gaspar M.L."/>
            <person name="Mondo S.J."/>
            <person name="LaButti K.M."/>
            <person name="Sandor L."/>
            <person name="Grigoriev I.V."/>
            <person name="Henry S.A."/>
            <person name="Pawlowska T.E."/>
        </authorList>
    </citation>
    <scope>NUCLEOTIDE SEQUENCE [LARGE SCALE GENOMIC DNA]</scope>
    <source>
        <strain evidence="1">ATCC 52814</strain>
    </source>
</reference>
<protein>
    <recommendedName>
        <fullName evidence="2">Tc1-like transposase DDE domain-containing protein</fullName>
    </recommendedName>
</protein>
<dbReference type="GO" id="GO:0003676">
    <property type="term" value="F:nucleic acid binding"/>
    <property type="evidence" value="ECO:0007669"/>
    <property type="project" value="InterPro"/>
</dbReference>
<name>A0A1X0RC17_RHIZD</name>
<dbReference type="Proteomes" id="UP000242414">
    <property type="component" value="Unassembled WGS sequence"/>
</dbReference>
<organism evidence="1">
    <name type="scientific">Rhizopus microsporus var. microsporus</name>
    <dbReference type="NCBI Taxonomy" id="86635"/>
    <lineage>
        <taxon>Eukaryota</taxon>
        <taxon>Fungi</taxon>
        <taxon>Fungi incertae sedis</taxon>
        <taxon>Mucoromycota</taxon>
        <taxon>Mucoromycotina</taxon>
        <taxon>Mucoromycetes</taxon>
        <taxon>Mucorales</taxon>
        <taxon>Mucorineae</taxon>
        <taxon>Rhizopodaceae</taxon>
        <taxon>Rhizopus</taxon>
    </lineage>
</organism>
<dbReference type="VEuPathDB" id="FungiDB:BCV72DRAFT_270247"/>
<dbReference type="AlphaFoldDB" id="A0A1X0RC17"/>
<dbReference type="OrthoDB" id="2283219at2759"/>
<dbReference type="Gene3D" id="3.30.420.10">
    <property type="entry name" value="Ribonuclease H-like superfamily/Ribonuclease H"/>
    <property type="match status" value="1"/>
</dbReference>
<accession>A0A1X0RC17</accession>
<proteinExistence type="predicted"/>
<dbReference type="EMBL" id="KV921875">
    <property type="protein sequence ID" value="ORE09536.1"/>
    <property type="molecule type" value="Genomic_DNA"/>
</dbReference>
<dbReference type="InterPro" id="IPR036397">
    <property type="entry name" value="RNaseH_sf"/>
</dbReference>
<evidence type="ECO:0000313" key="1">
    <source>
        <dbReference type="EMBL" id="ORE09536.1"/>
    </source>
</evidence>